<name>A0A192D6M4_9SPHN</name>
<dbReference type="STRING" id="1112.A9D12_11280"/>
<evidence type="ECO:0000256" key="1">
    <source>
        <dbReference type="ARBA" id="ARBA00022723"/>
    </source>
</evidence>
<dbReference type="PANTHER" id="PTHR42970">
    <property type="entry name" value="PECTATE LYASE C-RELATED"/>
    <property type="match status" value="1"/>
</dbReference>
<keyword evidence="4" id="KW-0624">Polysaccharide degradation</keyword>
<evidence type="ECO:0000259" key="6">
    <source>
        <dbReference type="SMART" id="SM00656"/>
    </source>
</evidence>
<comment type="subcellular location">
    <subcellularLocation>
        <location evidence="4">Secreted</location>
    </subcellularLocation>
</comment>
<dbReference type="Gene3D" id="2.160.20.10">
    <property type="entry name" value="Single-stranded right-handed beta-helix, Pectin lyase-like"/>
    <property type="match status" value="1"/>
</dbReference>
<protein>
    <submittedName>
        <fullName evidence="7">Pectate lyase</fullName>
    </submittedName>
</protein>
<reference evidence="7 8" key="1">
    <citation type="submission" date="2016-05" db="EMBL/GenBank/DDBJ databases">
        <title>Compelete Genome Sequence of Bacteriochlorophyll-Synthesizing Bacterium Porphyrobacter neustonensis DSM 9434.</title>
        <authorList>
            <person name="Shi X.-L."/>
            <person name="Wu Y.-H."/>
            <person name="Cheng H."/>
            <person name="Xu L."/>
            <person name="Zhang X.-Q."/>
            <person name="Wang C.-S."/>
            <person name="Xu X.-W."/>
        </authorList>
    </citation>
    <scope>NUCLEOTIDE SEQUENCE [LARGE SCALE GENOMIC DNA]</scope>
    <source>
        <strain evidence="7 8">DSM 9434</strain>
    </source>
</reference>
<sequence>MVLSAQACAQTPSRPDQSPPLQTGDIAPGGPSIAFPAAVGHGNQSRGGQGGQIIEVTNLSDAGAGSYRACVEASGPRVCVFRVDGVIRFSTRPPVIRNPFLTIAGLTAPGNGITLSHAGGPSGRTPLVIKNTHDVIVRHIRIRLDRPGADRAAEDAITIENSRNVIIDHVSASGARDELVDGHGDNDAITVSHSVFSHGVPGHDKCALLASDPTGPVRFSFVGNICAHNGDRNPDANFPPGSCVEVVNNVLYNAQSEFAEIWESEGGTPIALVGNSFIAGPDTHKASVGIENDRTASTGRARLYANDNQFEGLFVPISPNAKEILVASPPCKLTLRPLAASAAVGRVLDTAGAFPRDPIDTQVVAEIRSRTGRIGYLPRDLAASTGADAYKDADSDGMDDWWERNNGADPKRADPWAIVGTTGISNFEAFLAWRENELMR</sequence>
<evidence type="ECO:0000313" key="8">
    <source>
        <dbReference type="Proteomes" id="UP000078263"/>
    </source>
</evidence>
<keyword evidence="1" id="KW-0479">Metal-binding</keyword>
<proteinExistence type="inferred from homology"/>
<keyword evidence="4" id="KW-0119">Carbohydrate metabolism</keyword>
<keyword evidence="2" id="KW-0325">Glycoprotein</keyword>
<keyword evidence="4" id="KW-0964">Secreted</keyword>
<dbReference type="InterPro" id="IPR052063">
    <property type="entry name" value="Polysaccharide_Lyase_1"/>
</dbReference>
<evidence type="ECO:0000313" key="7">
    <source>
        <dbReference type="EMBL" id="ANK13424.1"/>
    </source>
</evidence>
<dbReference type="InterPro" id="IPR002022">
    <property type="entry name" value="Pec_lyase"/>
</dbReference>
<keyword evidence="8" id="KW-1185">Reference proteome</keyword>
<feature type="compositionally biased region" description="Polar residues" evidence="5">
    <location>
        <begin position="7"/>
        <end position="21"/>
    </location>
</feature>
<dbReference type="AlphaFoldDB" id="A0A192D6M4"/>
<keyword evidence="3 4" id="KW-0456">Lyase</keyword>
<dbReference type="SUPFAM" id="SSF51126">
    <property type="entry name" value="Pectin lyase-like"/>
    <property type="match status" value="1"/>
</dbReference>
<dbReference type="SMART" id="SM00656">
    <property type="entry name" value="Amb_all"/>
    <property type="match status" value="1"/>
</dbReference>
<comment type="similarity">
    <text evidence="4">Belongs to the polysaccharide lyase 1 family.</text>
</comment>
<dbReference type="InterPro" id="IPR011050">
    <property type="entry name" value="Pectin_lyase_fold/virulence"/>
</dbReference>
<dbReference type="Pfam" id="PF00544">
    <property type="entry name" value="Pectate_lyase_4"/>
    <property type="match status" value="1"/>
</dbReference>
<evidence type="ECO:0000256" key="2">
    <source>
        <dbReference type="ARBA" id="ARBA00023180"/>
    </source>
</evidence>
<dbReference type="GO" id="GO:0016829">
    <property type="term" value="F:lyase activity"/>
    <property type="evidence" value="ECO:0007669"/>
    <property type="project" value="UniProtKB-KW"/>
</dbReference>
<feature type="domain" description="Pectate lyase" evidence="6">
    <location>
        <begin position="49"/>
        <end position="283"/>
    </location>
</feature>
<dbReference type="KEGG" id="pns:A9D12_11280"/>
<evidence type="ECO:0000256" key="4">
    <source>
        <dbReference type="RuleBase" id="RU361173"/>
    </source>
</evidence>
<dbReference type="InterPro" id="IPR012334">
    <property type="entry name" value="Pectin_lyas_fold"/>
</dbReference>
<dbReference type="GO" id="GO:0000272">
    <property type="term" value="P:polysaccharide catabolic process"/>
    <property type="evidence" value="ECO:0007669"/>
    <property type="project" value="UniProtKB-KW"/>
</dbReference>
<gene>
    <name evidence="7" type="ORF">A9D12_11280</name>
</gene>
<dbReference type="OrthoDB" id="8737820at2"/>
<dbReference type="GO" id="GO:0005576">
    <property type="term" value="C:extracellular region"/>
    <property type="evidence" value="ECO:0007669"/>
    <property type="project" value="UniProtKB-SubCell"/>
</dbReference>
<evidence type="ECO:0000256" key="5">
    <source>
        <dbReference type="SAM" id="MobiDB-lite"/>
    </source>
</evidence>
<dbReference type="EMBL" id="CP016033">
    <property type="protein sequence ID" value="ANK13424.1"/>
    <property type="molecule type" value="Genomic_DNA"/>
</dbReference>
<dbReference type="Proteomes" id="UP000078263">
    <property type="component" value="Chromosome"/>
</dbReference>
<organism evidence="7 8">
    <name type="scientific">Erythrobacter neustonensis</name>
    <dbReference type="NCBI Taxonomy" id="1112"/>
    <lineage>
        <taxon>Bacteria</taxon>
        <taxon>Pseudomonadati</taxon>
        <taxon>Pseudomonadota</taxon>
        <taxon>Alphaproteobacteria</taxon>
        <taxon>Sphingomonadales</taxon>
        <taxon>Erythrobacteraceae</taxon>
        <taxon>Erythrobacter/Porphyrobacter group</taxon>
        <taxon>Erythrobacter</taxon>
    </lineage>
</organism>
<accession>A0A192D6M4</accession>
<evidence type="ECO:0000256" key="3">
    <source>
        <dbReference type="ARBA" id="ARBA00023239"/>
    </source>
</evidence>
<feature type="region of interest" description="Disordered" evidence="5">
    <location>
        <begin position="1"/>
        <end position="32"/>
    </location>
</feature>
<dbReference type="PANTHER" id="PTHR42970:SF1">
    <property type="entry name" value="PECTATE LYASE C-RELATED"/>
    <property type="match status" value="1"/>
</dbReference>
<dbReference type="GO" id="GO:0046872">
    <property type="term" value="F:metal ion binding"/>
    <property type="evidence" value="ECO:0007669"/>
    <property type="project" value="UniProtKB-KW"/>
</dbReference>